<name>A0A178URR6_ARATH</name>
<sequence>MHQWPITPKLDLLPWLSSYGTKHKAEFDPEEEEEESDGEREEGKAKIEEREGGGIDYLKVLEWDVDSFDGLEDYSSPEVLFSSDEEPFSEEAVQHYCLFKRQMIESKGFYGDPALKPFDHYIGIKPMGLQRYKTETISSQYALTDKDFRAYWEDMVYVCLQKLNQDKESNVELVEIVRGYYRAGPRSKSYITFMAREKPDGPLVEYQAKWISCPQTSTRNQGYTKLSKRLQEEAQEKTKSAKNMNCVSQVSDRMILKTALQGLSNKDCFVSPSMASMASGKVERGHQLYRDGKYKEALLFYTEALTAAKAKPQKIALHSNRAACYLKLHDFIKVPSVDSPRTLRLLLFHTLVYMVWRQRNNIIHNQITISPSAVFKDIDRHALCAKMIGNRLVMSCFIVGRLEKFGRGNDGLSLSLRMANPWLLWGIWKHRNTTVLAGTQGDLNALIAHAFEESKVWNKLRTMPTQSVTRLSLNPRCAVRWTKPPLDTLKCNIHVSWLNDVHICGGAWIVRNHHGDAAFHAREMFLPASNRIAAELRGVLWVLHSLRDLHLDNIEIWSDCLWKPLVIP</sequence>
<evidence type="ECO:0000256" key="1">
    <source>
        <dbReference type="SAM" id="MobiDB-lite"/>
    </source>
</evidence>
<evidence type="ECO:0000313" key="2">
    <source>
        <dbReference type="EMBL" id="OAO96746.1"/>
    </source>
</evidence>
<dbReference type="Gene3D" id="1.25.40.10">
    <property type="entry name" value="Tetratricopeptide repeat domain"/>
    <property type="match status" value="1"/>
</dbReference>
<dbReference type="Proteomes" id="UP000078284">
    <property type="component" value="Chromosome 4"/>
</dbReference>
<dbReference type="AlphaFoldDB" id="A0A178URR6"/>
<dbReference type="ExpressionAtlas" id="A0A178URR6">
    <property type="expression patterns" value="baseline and differential"/>
</dbReference>
<proteinExistence type="predicted"/>
<feature type="region of interest" description="Disordered" evidence="1">
    <location>
        <begin position="23"/>
        <end position="49"/>
    </location>
</feature>
<organism evidence="2 3">
    <name type="scientific">Arabidopsis thaliana</name>
    <name type="common">Mouse-ear cress</name>
    <dbReference type="NCBI Taxonomy" id="3702"/>
    <lineage>
        <taxon>Eukaryota</taxon>
        <taxon>Viridiplantae</taxon>
        <taxon>Streptophyta</taxon>
        <taxon>Embryophyta</taxon>
        <taxon>Tracheophyta</taxon>
        <taxon>Spermatophyta</taxon>
        <taxon>Magnoliopsida</taxon>
        <taxon>eudicotyledons</taxon>
        <taxon>Gunneridae</taxon>
        <taxon>Pentapetalae</taxon>
        <taxon>rosids</taxon>
        <taxon>malvids</taxon>
        <taxon>Brassicales</taxon>
        <taxon>Brassicaceae</taxon>
        <taxon>Camelineae</taxon>
        <taxon>Arabidopsis</taxon>
    </lineage>
</organism>
<protein>
    <submittedName>
        <fullName evidence="2">Uncharacterized protein</fullName>
    </submittedName>
</protein>
<comment type="caution">
    <text evidence="2">The sequence shown here is derived from an EMBL/GenBank/DDBJ whole genome shotgun (WGS) entry which is preliminary data.</text>
</comment>
<dbReference type="InterPro" id="IPR006525">
    <property type="entry name" value="Cystatin-related_pln"/>
</dbReference>
<dbReference type="PANTHER" id="PTHR31228:SF24">
    <property type="entry name" value="CYSTATIN_MONELLIN SUPERFAMILY PROTEIN"/>
    <property type="match status" value="1"/>
</dbReference>
<dbReference type="NCBIfam" id="TIGR01638">
    <property type="entry name" value="Atha_cystat_rel"/>
    <property type="match status" value="1"/>
</dbReference>
<dbReference type="SUPFAM" id="SSF48452">
    <property type="entry name" value="TPR-like"/>
    <property type="match status" value="1"/>
</dbReference>
<evidence type="ECO:0000313" key="3">
    <source>
        <dbReference type="Proteomes" id="UP000078284"/>
    </source>
</evidence>
<accession>A0A178URR6</accession>
<dbReference type="PANTHER" id="PTHR31228">
    <property type="entry name" value="CYSTATIN/MONELLIN SUPERFAMILY PROTEIN"/>
    <property type="match status" value="1"/>
</dbReference>
<feature type="compositionally biased region" description="Acidic residues" evidence="1">
    <location>
        <begin position="28"/>
        <end position="40"/>
    </location>
</feature>
<reference evidence="3" key="1">
    <citation type="journal article" date="2016" name="Proc. Natl. Acad. Sci. U.S.A.">
        <title>Chromosome-level assembly of Arabidopsis thaliana Ler reveals the extent of translocation and inversion polymorphisms.</title>
        <authorList>
            <person name="Zapata L."/>
            <person name="Ding J."/>
            <person name="Willing E.M."/>
            <person name="Hartwig B."/>
            <person name="Bezdan D."/>
            <person name="Jiao W.B."/>
            <person name="Patel V."/>
            <person name="Velikkakam James G."/>
            <person name="Koornneef M."/>
            <person name="Ossowski S."/>
            <person name="Schneeberger K."/>
        </authorList>
    </citation>
    <scope>NUCLEOTIDE SEQUENCE [LARGE SCALE GENOMIC DNA]</scope>
    <source>
        <strain evidence="3">cv. Landsberg erecta</strain>
    </source>
</reference>
<dbReference type="InterPro" id="IPR011990">
    <property type="entry name" value="TPR-like_helical_dom_sf"/>
</dbReference>
<dbReference type="EMBL" id="LUHQ01000004">
    <property type="protein sequence ID" value="OAO96746.1"/>
    <property type="molecule type" value="Genomic_DNA"/>
</dbReference>
<gene>
    <name evidence="2" type="ordered locus">AXX17_At4g04530</name>
</gene>